<evidence type="ECO:0000256" key="7">
    <source>
        <dbReference type="ARBA" id="ARBA00048045"/>
    </source>
</evidence>
<keyword evidence="6 8" id="KW-0862">Zinc</keyword>
<comment type="catalytic activity">
    <reaction evidence="7 8">
        <text>adenosine(34) in tRNA + H2O + H(+) = inosine(34) in tRNA + NH4(+)</text>
        <dbReference type="Rhea" id="RHEA:43168"/>
        <dbReference type="Rhea" id="RHEA-COMP:10373"/>
        <dbReference type="Rhea" id="RHEA-COMP:10374"/>
        <dbReference type="ChEBI" id="CHEBI:15377"/>
        <dbReference type="ChEBI" id="CHEBI:15378"/>
        <dbReference type="ChEBI" id="CHEBI:28938"/>
        <dbReference type="ChEBI" id="CHEBI:74411"/>
        <dbReference type="ChEBI" id="CHEBI:82852"/>
        <dbReference type="EC" id="3.5.4.33"/>
    </reaction>
</comment>
<dbReference type="InterPro" id="IPR016192">
    <property type="entry name" value="APOBEC/CMP_deaminase_Zn-bd"/>
</dbReference>
<dbReference type="GO" id="GO:0008270">
    <property type="term" value="F:zinc ion binding"/>
    <property type="evidence" value="ECO:0007669"/>
    <property type="project" value="UniProtKB-UniRule"/>
</dbReference>
<dbReference type="InterPro" id="IPR028883">
    <property type="entry name" value="tRNA_aden_deaminase"/>
</dbReference>
<feature type="binding site" evidence="8">
    <location>
        <position position="101"/>
    </location>
    <ligand>
        <name>Zn(2+)</name>
        <dbReference type="ChEBI" id="CHEBI:29105"/>
        <note>catalytic</note>
    </ligand>
</feature>
<evidence type="ECO:0000256" key="6">
    <source>
        <dbReference type="ARBA" id="ARBA00022833"/>
    </source>
</evidence>
<comment type="similarity">
    <text evidence="1">Belongs to the cytidine and deoxycytidylate deaminase family. ADAT2 subfamily.</text>
</comment>
<dbReference type="EMBL" id="CP162601">
    <property type="protein sequence ID" value="XDK24578.1"/>
    <property type="molecule type" value="Genomic_DNA"/>
</dbReference>
<evidence type="ECO:0000256" key="4">
    <source>
        <dbReference type="ARBA" id="ARBA00022723"/>
    </source>
</evidence>
<evidence type="ECO:0000256" key="2">
    <source>
        <dbReference type="ARBA" id="ARBA00011738"/>
    </source>
</evidence>
<dbReference type="InterPro" id="IPR016193">
    <property type="entry name" value="Cytidine_deaminase-like"/>
</dbReference>
<dbReference type="HAMAP" id="MF_00972">
    <property type="entry name" value="tRNA_aden_deaminase"/>
    <property type="match status" value="1"/>
</dbReference>
<comment type="cofactor">
    <cofactor evidence="8">
        <name>Zn(2+)</name>
        <dbReference type="ChEBI" id="CHEBI:29105"/>
    </cofactor>
    <text evidence="8">Binds 1 zinc ion per subunit.</text>
</comment>
<gene>
    <name evidence="8 10" type="primary">tadA</name>
    <name evidence="10" type="ORF">AB0763_10265</name>
</gene>
<dbReference type="GO" id="GO:0052717">
    <property type="term" value="F:tRNA-specific adenosine-34 deaminase activity"/>
    <property type="evidence" value="ECO:0007669"/>
    <property type="project" value="UniProtKB-UniRule"/>
</dbReference>
<dbReference type="PROSITE" id="PS00903">
    <property type="entry name" value="CYT_DCMP_DEAMINASES_1"/>
    <property type="match status" value="1"/>
</dbReference>
<feature type="domain" description="CMP/dCMP-type deaminase" evidence="9">
    <location>
        <begin position="17"/>
        <end position="129"/>
    </location>
</feature>
<dbReference type="GO" id="GO:0002100">
    <property type="term" value="P:tRNA wobble adenosine to inosine editing"/>
    <property type="evidence" value="ECO:0007669"/>
    <property type="project" value="UniProtKB-UniRule"/>
</dbReference>
<feature type="active site" description="Proton donor" evidence="8">
    <location>
        <position position="70"/>
    </location>
</feature>
<dbReference type="NCBIfam" id="NF008113">
    <property type="entry name" value="PRK10860.1"/>
    <property type="match status" value="1"/>
</dbReference>
<dbReference type="KEGG" id="vih:AB0763_10265"/>
<dbReference type="SUPFAM" id="SSF53927">
    <property type="entry name" value="Cytidine deaminase-like"/>
    <property type="match status" value="1"/>
</dbReference>
<evidence type="ECO:0000256" key="5">
    <source>
        <dbReference type="ARBA" id="ARBA00022801"/>
    </source>
</evidence>
<dbReference type="PANTHER" id="PTHR11079">
    <property type="entry name" value="CYTOSINE DEAMINASE FAMILY MEMBER"/>
    <property type="match status" value="1"/>
</dbReference>
<dbReference type="Gene3D" id="3.40.140.10">
    <property type="entry name" value="Cytidine Deaminase, domain 2"/>
    <property type="match status" value="1"/>
</dbReference>
<feature type="binding site" evidence="8">
    <location>
        <position position="98"/>
    </location>
    <ligand>
        <name>Zn(2+)</name>
        <dbReference type="ChEBI" id="CHEBI:29105"/>
        <note>catalytic</note>
    </ligand>
</feature>
<comment type="subunit">
    <text evidence="2 8">Homodimer.</text>
</comment>
<evidence type="ECO:0000313" key="10">
    <source>
        <dbReference type="EMBL" id="XDK24578.1"/>
    </source>
</evidence>
<evidence type="ECO:0000256" key="8">
    <source>
        <dbReference type="HAMAP-Rule" id="MF_00972"/>
    </source>
</evidence>
<dbReference type="PANTHER" id="PTHR11079:SF202">
    <property type="entry name" value="TRNA-SPECIFIC ADENOSINE DEAMINASE"/>
    <property type="match status" value="1"/>
</dbReference>
<evidence type="ECO:0000256" key="3">
    <source>
        <dbReference type="ARBA" id="ARBA00022694"/>
    </source>
</evidence>
<keyword evidence="4 8" id="KW-0479">Metal-binding</keyword>
<keyword evidence="3 8" id="KW-0819">tRNA processing</keyword>
<protein>
    <recommendedName>
        <fullName evidence="8">tRNA-specific adenosine deaminase</fullName>
        <ecNumber evidence="8">3.5.4.33</ecNumber>
    </recommendedName>
</protein>
<proteinExistence type="inferred from homology"/>
<dbReference type="EC" id="3.5.4.33" evidence="8"/>
<dbReference type="PROSITE" id="PS51747">
    <property type="entry name" value="CYT_DCMP_DEAMINASES_2"/>
    <property type="match status" value="1"/>
</dbReference>
<sequence length="184" mass="20347">MEPFSSQQPGNEARFTELDQHYMQMAIELARQAEQQGEVPIGAVLVKDQQVIATGYNQSISLCDPCAHAEVNTLRQAGKTLNNYRLLDTTLYVTLEPCPMCAGALLHARVTRIVYGAPDLKAGAAGTVIDVFNSPAAFHYAQVEGGLLEDECKSLLQNFFKRRRKEIKQQKQKAKLTGPQIPKS</sequence>
<dbReference type="RefSeq" id="WP_306100777.1">
    <property type="nucleotide sequence ID" value="NZ_CP162601.1"/>
</dbReference>
<keyword evidence="5 8" id="KW-0378">Hydrolase</keyword>
<evidence type="ECO:0000259" key="9">
    <source>
        <dbReference type="PROSITE" id="PS51747"/>
    </source>
</evidence>
<accession>A0AB39HF92</accession>
<dbReference type="FunFam" id="3.40.140.10:FF:000005">
    <property type="entry name" value="tRNA-specific adenosine deaminase"/>
    <property type="match status" value="1"/>
</dbReference>
<dbReference type="Pfam" id="PF00383">
    <property type="entry name" value="dCMP_cyt_deam_1"/>
    <property type="match status" value="1"/>
</dbReference>
<dbReference type="InterPro" id="IPR002125">
    <property type="entry name" value="CMP_dCMP_dom"/>
</dbReference>
<feature type="binding site" evidence="8">
    <location>
        <position position="68"/>
    </location>
    <ligand>
        <name>Zn(2+)</name>
        <dbReference type="ChEBI" id="CHEBI:29105"/>
        <note>catalytic</note>
    </ligand>
</feature>
<reference evidence="10" key="1">
    <citation type="submission" date="2024-07" db="EMBL/GenBank/DDBJ databases">
        <title>Genome Analysis of a Potential Novel Vibrio Species Secreting pH- and Thermo-stable Alginate Lyase and its Application in Producing Alginate Oligosaccharides.</title>
        <authorList>
            <person name="Huang H."/>
            <person name="Bao K."/>
        </authorList>
    </citation>
    <scope>NUCLEOTIDE SEQUENCE</scope>
    <source>
        <strain evidence="10">HB236076</strain>
    </source>
</reference>
<evidence type="ECO:0000256" key="1">
    <source>
        <dbReference type="ARBA" id="ARBA00010669"/>
    </source>
</evidence>
<comment type="function">
    <text evidence="8">Catalyzes the deamination of adenosine to inosine at the wobble position 34 of tRNA(Arg2).</text>
</comment>
<organism evidence="10">
    <name type="scientific">Vibrio sp. HB236076</name>
    <dbReference type="NCBI Taxonomy" id="3232307"/>
    <lineage>
        <taxon>Bacteria</taxon>
        <taxon>Pseudomonadati</taxon>
        <taxon>Pseudomonadota</taxon>
        <taxon>Gammaproteobacteria</taxon>
        <taxon>Vibrionales</taxon>
        <taxon>Vibrionaceae</taxon>
        <taxon>Vibrio</taxon>
    </lineage>
</organism>
<dbReference type="AlphaFoldDB" id="A0AB39HF92"/>
<name>A0AB39HF92_9VIBR</name>
<dbReference type="CDD" id="cd01285">
    <property type="entry name" value="nucleoside_deaminase"/>
    <property type="match status" value="1"/>
</dbReference>